<dbReference type="GO" id="GO:0006401">
    <property type="term" value="P:RNA catabolic process"/>
    <property type="evidence" value="ECO:0007669"/>
    <property type="project" value="TreeGrafter"/>
</dbReference>
<dbReference type="InterPro" id="IPR033697">
    <property type="entry name" value="Ribonuclease_T2_eukaryotic"/>
</dbReference>
<evidence type="ECO:0000259" key="18">
    <source>
        <dbReference type="Pfam" id="PF25488"/>
    </source>
</evidence>
<feature type="active site" evidence="15">
    <location>
        <position position="171"/>
    </location>
</feature>
<evidence type="ECO:0000256" key="8">
    <source>
        <dbReference type="ARBA" id="ARBA00022729"/>
    </source>
</evidence>
<dbReference type="GO" id="GO:0033897">
    <property type="term" value="F:ribonuclease T2 activity"/>
    <property type="evidence" value="ECO:0007669"/>
    <property type="project" value="UniProtKB-EC"/>
</dbReference>
<evidence type="ECO:0000256" key="17">
    <source>
        <dbReference type="SAM" id="MobiDB-lite"/>
    </source>
</evidence>
<evidence type="ECO:0000256" key="6">
    <source>
        <dbReference type="ARBA" id="ARBA00022554"/>
    </source>
</evidence>
<dbReference type="CDD" id="cd01061">
    <property type="entry name" value="RNase_T2_euk"/>
    <property type="match status" value="1"/>
</dbReference>
<dbReference type="SUPFAM" id="SSF55895">
    <property type="entry name" value="Ribonuclease Rh-like"/>
    <property type="match status" value="1"/>
</dbReference>
<dbReference type="GO" id="GO:0005775">
    <property type="term" value="C:vacuolar lumen"/>
    <property type="evidence" value="ECO:0007669"/>
    <property type="project" value="UniProtKB-SubCell"/>
</dbReference>
<evidence type="ECO:0000256" key="2">
    <source>
        <dbReference type="ARBA" id="ARBA00004496"/>
    </source>
</evidence>
<keyword evidence="5" id="KW-0963">Cytoplasm</keyword>
<keyword evidence="6" id="KW-0926">Vacuole</keyword>
<dbReference type="PROSITE" id="PS00530">
    <property type="entry name" value="RNASE_T2_1"/>
    <property type="match status" value="1"/>
</dbReference>
<evidence type="ECO:0000256" key="15">
    <source>
        <dbReference type="PIRSR" id="PIRSR633697-1"/>
    </source>
</evidence>
<evidence type="ECO:0000256" key="1">
    <source>
        <dbReference type="ARBA" id="ARBA00004410"/>
    </source>
</evidence>
<proteinExistence type="inferred from homology"/>
<dbReference type="PANTHER" id="PTHR11240:SF22">
    <property type="entry name" value="RIBONUCLEASE T2"/>
    <property type="match status" value="1"/>
</dbReference>
<comment type="subcellular location">
    <subcellularLocation>
        <location evidence="2">Cytoplasm</location>
    </subcellularLocation>
    <subcellularLocation>
        <location evidence="1">Vacuole lumen</location>
    </subcellularLocation>
</comment>
<dbReference type="InterPro" id="IPR001568">
    <property type="entry name" value="RNase_T2-like"/>
</dbReference>
<dbReference type="InterPro" id="IPR018188">
    <property type="entry name" value="RNase_T2_His_AS_1"/>
</dbReference>
<evidence type="ECO:0000256" key="4">
    <source>
        <dbReference type="ARBA" id="ARBA00012571"/>
    </source>
</evidence>
<evidence type="ECO:0000256" key="13">
    <source>
        <dbReference type="ARBA" id="ARBA00025494"/>
    </source>
</evidence>
<comment type="similarity">
    <text evidence="3 16">Belongs to the RNase T2 family.</text>
</comment>
<evidence type="ECO:0000256" key="16">
    <source>
        <dbReference type="RuleBase" id="RU004328"/>
    </source>
</evidence>
<feature type="compositionally biased region" description="Low complexity" evidence="17">
    <location>
        <begin position="296"/>
        <end position="324"/>
    </location>
</feature>
<evidence type="ECO:0000256" key="11">
    <source>
        <dbReference type="ARBA" id="ARBA00023180"/>
    </source>
</evidence>
<dbReference type="GO" id="GO:0005576">
    <property type="term" value="C:extracellular region"/>
    <property type="evidence" value="ECO:0007669"/>
    <property type="project" value="TreeGrafter"/>
</dbReference>
<dbReference type="Gene3D" id="3.90.730.10">
    <property type="entry name" value="Ribonuclease T2-like"/>
    <property type="match status" value="1"/>
</dbReference>
<dbReference type="InterPro" id="IPR033130">
    <property type="entry name" value="RNase_T2_His_AS_2"/>
</dbReference>
<dbReference type="Pfam" id="PF00445">
    <property type="entry name" value="Ribonuclease_T2"/>
    <property type="match status" value="1"/>
</dbReference>
<evidence type="ECO:0000256" key="5">
    <source>
        <dbReference type="ARBA" id="ARBA00022490"/>
    </source>
</evidence>
<keyword evidence="8" id="KW-0732">Signal</keyword>
<keyword evidence="7" id="KW-0540">Nuclease</keyword>
<organism evidence="19 20">
    <name type="scientific">Lentinula lateritia</name>
    <dbReference type="NCBI Taxonomy" id="40482"/>
    <lineage>
        <taxon>Eukaryota</taxon>
        <taxon>Fungi</taxon>
        <taxon>Dikarya</taxon>
        <taxon>Basidiomycota</taxon>
        <taxon>Agaricomycotina</taxon>
        <taxon>Agaricomycetes</taxon>
        <taxon>Agaricomycetidae</taxon>
        <taxon>Agaricales</taxon>
        <taxon>Marasmiineae</taxon>
        <taxon>Omphalotaceae</taxon>
        <taxon>Lentinula</taxon>
    </lineage>
</organism>
<gene>
    <name evidence="19" type="ORF">C8J55DRAFT_514653</name>
</gene>
<dbReference type="GO" id="GO:0016787">
    <property type="term" value="F:hydrolase activity"/>
    <property type="evidence" value="ECO:0007669"/>
    <property type="project" value="UniProtKB-KW"/>
</dbReference>
<dbReference type="EMBL" id="JANVFS010000017">
    <property type="protein sequence ID" value="KAJ4478660.1"/>
    <property type="molecule type" value="Genomic_DNA"/>
</dbReference>
<evidence type="ECO:0000313" key="19">
    <source>
        <dbReference type="EMBL" id="KAJ4478660.1"/>
    </source>
</evidence>
<name>A0A9W9AC26_9AGAR</name>
<evidence type="ECO:0000256" key="3">
    <source>
        <dbReference type="ARBA" id="ARBA00007469"/>
    </source>
</evidence>
<dbReference type="InterPro" id="IPR036430">
    <property type="entry name" value="RNase_T2-like_sf"/>
</dbReference>
<feature type="region of interest" description="Disordered" evidence="17">
    <location>
        <begin position="292"/>
        <end position="326"/>
    </location>
</feature>
<dbReference type="PROSITE" id="PS00531">
    <property type="entry name" value="RNASE_T2_2"/>
    <property type="match status" value="1"/>
</dbReference>
<keyword evidence="11" id="KW-0325">Glycoprotein</keyword>
<keyword evidence="12" id="KW-0456">Lyase</keyword>
<dbReference type="AlphaFoldDB" id="A0A9W9AC26"/>
<feature type="active site" evidence="15">
    <location>
        <position position="175"/>
    </location>
</feature>
<protein>
    <recommendedName>
        <fullName evidence="14">Ribonuclease T2-like</fullName>
        <ecNumber evidence="4">4.6.1.19</ecNumber>
    </recommendedName>
</protein>
<keyword evidence="9" id="KW-0378">Hydrolase</keyword>
<feature type="domain" description="RNase T2-like C-terminal" evidence="18">
    <location>
        <begin position="326"/>
        <end position="438"/>
    </location>
</feature>
<dbReference type="PANTHER" id="PTHR11240">
    <property type="entry name" value="RIBONUCLEASE T2"/>
    <property type="match status" value="1"/>
</dbReference>
<feature type="active site" evidence="15">
    <location>
        <position position="111"/>
    </location>
</feature>
<keyword evidence="10" id="KW-1015">Disulfide bond</keyword>
<reference evidence="19" key="2">
    <citation type="journal article" date="2023" name="Proc. Natl. Acad. Sci. U.S.A.">
        <title>A global phylogenomic analysis of the shiitake genus Lentinula.</title>
        <authorList>
            <person name="Sierra-Patev S."/>
            <person name="Min B."/>
            <person name="Naranjo-Ortiz M."/>
            <person name="Looney B."/>
            <person name="Konkel Z."/>
            <person name="Slot J.C."/>
            <person name="Sakamoto Y."/>
            <person name="Steenwyk J.L."/>
            <person name="Rokas A."/>
            <person name="Carro J."/>
            <person name="Camarero S."/>
            <person name="Ferreira P."/>
            <person name="Molpeceres G."/>
            <person name="Ruiz-Duenas F.J."/>
            <person name="Serrano A."/>
            <person name="Henrissat B."/>
            <person name="Drula E."/>
            <person name="Hughes K.W."/>
            <person name="Mata J.L."/>
            <person name="Ishikawa N.K."/>
            <person name="Vargas-Isla R."/>
            <person name="Ushijima S."/>
            <person name="Smith C.A."/>
            <person name="Donoghue J."/>
            <person name="Ahrendt S."/>
            <person name="Andreopoulos W."/>
            <person name="He G."/>
            <person name="LaButti K."/>
            <person name="Lipzen A."/>
            <person name="Ng V."/>
            <person name="Riley R."/>
            <person name="Sandor L."/>
            <person name="Barry K."/>
            <person name="Martinez A.T."/>
            <person name="Xiao Y."/>
            <person name="Gibbons J.G."/>
            <person name="Terashima K."/>
            <person name="Grigoriev I.V."/>
            <person name="Hibbett D."/>
        </authorList>
    </citation>
    <scope>NUCLEOTIDE SEQUENCE</scope>
    <source>
        <strain evidence="19">Sp2 HRB7682 ss15</strain>
    </source>
</reference>
<dbReference type="Proteomes" id="UP001150238">
    <property type="component" value="Unassembled WGS sequence"/>
</dbReference>
<dbReference type="EC" id="4.6.1.19" evidence="4"/>
<dbReference type="InterPro" id="IPR057328">
    <property type="entry name" value="RNaseT2L_C"/>
</dbReference>
<comment type="function">
    <text evidence="13">Rnase which modulates cell survival under stress conditions. Released from the vacuole to the cytoplasm during stress to promote tRNA and rRNA cleavage and to activate separately a downstream pathway that promotes cell death. Involved in cell size, vacuolar morphology and growth at high temperatures and high salt concentration.</text>
</comment>
<dbReference type="GO" id="GO:0003723">
    <property type="term" value="F:RNA binding"/>
    <property type="evidence" value="ECO:0007669"/>
    <property type="project" value="InterPro"/>
</dbReference>
<evidence type="ECO:0000256" key="7">
    <source>
        <dbReference type="ARBA" id="ARBA00022722"/>
    </source>
</evidence>
<evidence type="ECO:0000256" key="14">
    <source>
        <dbReference type="ARBA" id="ARBA00071169"/>
    </source>
</evidence>
<reference evidence="19" key="1">
    <citation type="submission" date="2022-08" db="EMBL/GenBank/DDBJ databases">
        <authorList>
            <consortium name="DOE Joint Genome Institute"/>
            <person name="Min B."/>
            <person name="Riley R."/>
            <person name="Sierra-Patev S."/>
            <person name="Naranjo-Ortiz M."/>
            <person name="Looney B."/>
            <person name="Konkel Z."/>
            <person name="Slot J.C."/>
            <person name="Sakamoto Y."/>
            <person name="Steenwyk J.L."/>
            <person name="Rokas A."/>
            <person name="Carro J."/>
            <person name="Camarero S."/>
            <person name="Ferreira P."/>
            <person name="Molpeceres G."/>
            <person name="Ruiz-Duenas F.J."/>
            <person name="Serrano A."/>
            <person name="Henrissat B."/>
            <person name="Drula E."/>
            <person name="Hughes K.W."/>
            <person name="Mata J.L."/>
            <person name="Ishikawa N.K."/>
            <person name="Vargas-Isla R."/>
            <person name="Ushijima S."/>
            <person name="Smith C.A."/>
            <person name="Ahrendt S."/>
            <person name="Andreopoulos W."/>
            <person name="He G."/>
            <person name="Labutti K."/>
            <person name="Lipzen A."/>
            <person name="Ng V."/>
            <person name="Sandor L."/>
            <person name="Barry K."/>
            <person name="Martinez A.T."/>
            <person name="Xiao Y."/>
            <person name="Gibbons J.G."/>
            <person name="Terashima K."/>
            <person name="Hibbett D.S."/>
            <person name="Grigoriev I.V."/>
        </authorList>
    </citation>
    <scope>NUCLEOTIDE SEQUENCE</scope>
    <source>
        <strain evidence="19">Sp2 HRB7682 ss15</strain>
    </source>
</reference>
<comment type="caution">
    <text evidence="19">The sequence shown here is derived from an EMBL/GenBank/DDBJ whole genome shotgun (WGS) entry which is preliminary data.</text>
</comment>
<dbReference type="FunFam" id="3.90.730.10:FF:000004">
    <property type="entry name" value="Ribonuclease T2-like"/>
    <property type="match status" value="1"/>
</dbReference>
<evidence type="ECO:0000256" key="10">
    <source>
        <dbReference type="ARBA" id="ARBA00023157"/>
    </source>
</evidence>
<dbReference type="Pfam" id="PF25488">
    <property type="entry name" value="RNaseT2L_C"/>
    <property type="match status" value="1"/>
</dbReference>
<evidence type="ECO:0000313" key="20">
    <source>
        <dbReference type="Proteomes" id="UP001150238"/>
    </source>
</evidence>
<evidence type="ECO:0000256" key="12">
    <source>
        <dbReference type="ARBA" id="ARBA00023239"/>
    </source>
</evidence>
<sequence>MSTVISTGTDLYSLHTFRMIVNFALSFIFASLALASPLTSSNPLGLGGQFDVFARNVAISSGCSTTGTASCHNTSAVSNTCCFEAPGGLILQTQFWDTDPSTGPSNSWTIHGLWPDNCDGTFSENCDPSRDQSAITSLLESAGATSTLSFMQTYWKNDPDDGSDEELWSHEWDTHGTCYSTLEPSCLPSGSPSGTDAVAFYETVVRLFQTLPTYTWLANQGITPSSSTTHTLTSLENALAAEAGVTPMLTCDGSNLNEIAWYFNLKGSIIDGTFVPIDSPVDSDCPSSGIKYPLKTGSPVSTTSVSSTTTTTTTTGTPTSTGTPGPLPTKAMIVAIHNGAQVGGLLTLGTWSTQTLATMTLAGSTSSFTMTSSKGSCGVSGGELTCGSGVSATSFTAISSGGSLLLASGGSTAFSSSAVPSGETVETVFTGSGKAQTYTLAIVST</sequence>
<evidence type="ECO:0000256" key="9">
    <source>
        <dbReference type="ARBA" id="ARBA00022801"/>
    </source>
</evidence>
<accession>A0A9W9AC26</accession>